<dbReference type="EMBL" id="AMZN01000110">
    <property type="protein sequence ID" value="ELR68546.1"/>
    <property type="molecule type" value="Genomic_DNA"/>
</dbReference>
<dbReference type="AlphaFoldDB" id="L8JI44"/>
<comment type="caution">
    <text evidence="2">The sequence shown here is derived from an EMBL/GenBank/DDBJ whole genome shotgun (WGS) entry which is preliminary data.</text>
</comment>
<accession>L8JI44</accession>
<dbReference type="PANTHER" id="PTHR38590:SF1">
    <property type="entry name" value="BLL0828 PROTEIN"/>
    <property type="match status" value="1"/>
</dbReference>
<evidence type="ECO:0000259" key="1">
    <source>
        <dbReference type="Pfam" id="PF04480"/>
    </source>
</evidence>
<dbReference type="eggNOG" id="COG2852">
    <property type="taxonomic scope" value="Bacteria"/>
</dbReference>
<sequence length="84" mass="10038">MKFLRQHPLSYEQHGRRSFFIADFYCHEASLVIEVDGKIHDLQRDYDEQRDLILKAKNLKVVRVKNSEVEENFNSVIEKIIAYL</sequence>
<protein>
    <recommendedName>
        <fullName evidence="1">DUF559 domain-containing protein</fullName>
    </recommendedName>
</protein>
<feature type="domain" description="DUF559" evidence="1">
    <location>
        <begin position="2"/>
        <end position="83"/>
    </location>
</feature>
<dbReference type="InterPro" id="IPR007569">
    <property type="entry name" value="DUF559"/>
</dbReference>
<dbReference type="SUPFAM" id="SSF52980">
    <property type="entry name" value="Restriction endonuclease-like"/>
    <property type="match status" value="1"/>
</dbReference>
<dbReference type="InterPro" id="IPR011335">
    <property type="entry name" value="Restrct_endonuc-II-like"/>
</dbReference>
<reference evidence="2 3" key="1">
    <citation type="submission" date="2012-12" db="EMBL/GenBank/DDBJ databases">
        <title>Genome assembly of Fulvivirga imtechensis AK7.</title>
        <authorList>
            <person name="Nupur N."/>
            <person name="Khatri I."/>
            <person name="Kumar R."/>
            <person name="Subramanian S."/>
            <person name="Pinnaka A."/>
        </authorList>
    </citation>
    <scope>NUCLEOTIDE SEQUENCE [LARGE SCALE GENOMIC DNA]</scope>
    <source>
        <strain evidence="2 3">AK7</strain>
    </source>
</reference>
<dbReference type="Proteomes" id="UP000011135">
    <property type="component" value="Unassembled WGS sequence"/>
</dbReference>
<dbReference type="Pfam" id="PF04480">
    <property type="entry name" value="DUF559"/>
    <property type="match status" value="1"/>
</dbReference>
<keyword evidence="3" id="KW-1185">Reference proteome</keyword>
<dbReference type="PANTHER" id="PTHR38590">
    <property type="entry name" value="BLL0828 PROTEIN"/>
    <property type="match status" value="1"/>
</dbReference>
<dbReference type="InterPro" id="IPR047216">
    <property type="entry name" value="Endonuclease_DUF559_bact"/>
</dbReference>
<evidence type="ECO:0000313" key="2">
    <source>
        <dbReference type="EMBL" id="ELR68546.1"/>
    </source>
</evidence>
<dbReference type="Gene3D" id="3.40.960.10">
    <property type="entry name" value="VSR Endonuclease"/>
    <property type="match status" value="1"/>
</dbReference>
<dbReference type="STRING" id="1237149.C900_00287"/>
<organism evidence="2 3">
    <name type="scientific">Fulvivirga imtechensis AK7</name>
    <dbReference type="NCBI Taxonomy" id="1237149"/>
    <lineage>
        <taxon>Bacteria</taxon>
        <taxon>Pseudomonadati</taxon>
        <taxon>Bacteroidota</taxon>
        <taxon>Cytophagia</taxon>
        <taxon>Cytophagales</taxon>
        <taxon>Fulvivirgaceae</taxon>
        <taxon>Fulvivirga</taxon>
    </lineage>
</organism>
<evidence type="ECO:0000313" key="3">
    <source>
        <dbReference type="Proteomes" id="UP000011135"/>
    </source>
</evidence>
<dbReference type="CDD" id="cd01038">
    <property type="entry name" value="Endonuclease_DUF559"/>
    <property type="match status" value="1"/>
</dbReference>
<gene>
    <name evidence="2" type="ORF">C900_00287</name>
</gene>
<name>L8JI44_9BACT</name>
<proteinExistence type="predicted"/>